<keyword evidence="9 12" id="KW-0201">Cytochrome c-type biogenesis</keyword>
<accession>A0A1X9NEG3</accession>
<comment type="function">
    <text evidence="1 12">Required for the export of heme to the periplasm for the biogenesis of c-type cytochromes.</text>
</comment>
<name>A0A1X9NEG3_9GAMM</name>
<dbReference type="InterPro" id="IPR052075">
    <property type="entry name" value="Heme_exporter_D"/>
</dbReference>
<proteinExistence type="inferred from homology"/>
<dbReference type="PANTHER" id="PTHR37531:SF1">
    <property type="entry name" value="HEME EXPORTER PROTEIN D"/>
    <property type="match status" value="1"/>
</dbReference>
<dbReference type="STRING" id="716816.BST96_15780"/>
<keyword evidence="5 12" id="KW-0813">Transport</keyword>
<protein>
    <recommendedName>
        <fullName evidence="4 12">Heme exporter protein D</fullName>
    </recommendedName>
</protein>
<evidence type="ECO:0000256" key="6">
    <source>
        <dbReference type="ARBA" id="ARBA00022475"/>
    </source>
</evidence>
<comment type="similarity">
    <text evidence="3 12">Belongs to the CcmD/CycX/HelD family.</text>
</comment>
<evidence type="ECO:0000256" key="8">
    <source>
        <dbReference type="ARBA" id="ARBA00022692"/>
    </source>
</evidence>
<evidence type="ECO:0000256" key="7">
    <source>
        <dbReference type="ARBA" id="ARBA00022519"/>
    </source>
</evidence>
<keyword evidence="6 12" id="KW-1003">Cell membrane</keyword>
<evidence type="ECO:0000256" key="2">
    <source>
        <dbReference type="ARBA" id="ARBA00004377"/>
    </source>
</evidence>
<evidence type="ECO:0000256" key="9">
    <source>
        <dbReference type="ARBA" id="ARBA00022748"/>
    </source>
</evidence>
<keyword evidence="10 12" id="KW-1133">Transmembrane helix</keyword>
<sequence>MQFDSLAAFMSMEGHGIFVWSVYAIAFVVLATLFLVPLRKNRQFFTEQAMLAKREQRIQQQAEG</sequence>
<evidence type="ECO:0000256" key="12">
    <source>
        <dbReference type="RuleBase" id="RU363101"/>
    </source>
</evidence>
<evidence type="ECO:0000313" key="14">
    <source>
        <dbReference type="Proteomes" id="UP000193450"/>
    </source>
</evidence>
<gene>
    <name evidence="13" type="ORF">BST96_15780</name>
</gene>
<evidence type="ECO:0000256" key="5">
    <source>
        <dbReference type="ARBA" id="ARBA00022448"/>
    </source>
</evidence>
<dbReference type="KEGG" id="osg:BST96_15780"/>
<dbReference type="GO" id="GO:0017004">
    <property type="term" value="P:cytochrome complex assembly"/>
    <property type="evidence" value="ECO:0007669"/>
    <property type="project" value="UniProtKB-KW"/>
</dbReference>
<keyword evidence="7 12" id="KW-0997">Cell inner membrane</keyword>
<evidence type="ECO:0000313" key="13">
    <source>
        <dbReference type="EMBL" id="ARN75444.1"/>
    </source>
</evidence>
<dbReference type="NCBIfam" id="TIGR03141">
    <property type="entry name" value="cytochro_ccmD"/>
    <property type="match status" value="1"/>
</dbReference>
<dbReference type="InterPro" id="IPR007078">
    <property type="entry name" value="Haem_export_protD_CcmD"/>
</dbReference>
<keyword evidence="14" id="KW-1185">Reference proteome</keyword>
<dbReference type="Proteomes" id="UP000193450">
    <property type="component" value="Chromosome"/>
</dbReference>
<keyword evidence="8 12" id="KW-0812">Transmembrane</keyword>
<reference evidence="13 14" key="1">
    <citation type="submission" date="2016-11" db="EMBL/GenBank/DDBJ databases">
        <title>Trade-off between light-utilization and light-protection in marine flavobacteria.</title>
        <authorList>
            <person name="Kumagai Y."/>
        </authorList>
    </citation>
    <scope>NUCLEOTIDE SEQUENCE [LARGE SCALE GENOMIC DNA]</scope>
    <source>
        <strain evidence="13 14">NBRC 107125</strain>
    </source>
</reference>
<dbReference type="PANTHER" id="PTHR37531">
    <property type="entry name" value="HEME EXPORTER PROTEIN D"/>
    <property type="match status" value="1"/>
</dbReference>
<feature type="transmembrane region" description="Helical" evidence="12">
    <location>
        <begin position="17"/>
        <end position="36"/>
    </location>
</feature>
<comment type="subcellular location">
    <subcellularLocation>
        <location evidence="2 12">Cell inner membrane</location>
        <topology evidence="2 12">Single-pass membrane protein</topology>
    </subcellularLocation>
</comment>
<evidence type="ECO:0000256" key="4">
    <source>
        <dbReference type="ARBA" id="ARBA00016461"/>
    </source>
</evidence>
<dbReference type="OrthoDB" id="9815607at2"/>
<keyword evidence="11 12" id="KW-0472">Membrane</keyword>
<evidence type="ECO:0000256" key="1">
    <source>
        <dbReference type="ARBA" id="ARBA00002442"/>
    </source>
</evidence>
<dbReference type="GO" id="GO:1903607">
    <property type="term" value="P:cytochrome c biosynthetic process"/>
    <property type="evidence" value="ECO:0007669"/>
    <property type="project" value="TreeGrafter"/>
</dbReference>
<dbReference type="GO" id="GO:0005886">
    <property type="term" value="C:plasma membrane"/>
    <property type="evidence" value="ECO:0007669"/>
    <property type="project" value="UniProtKB-SubCell"/>
</dbReference>
<dbReference type="Pfam" id="PF04995">
    <property type="entry name" value="CcmD"/>
    <property type="match status" value="1"/>
</dbReference>
<dbReference type="GO" id="GO:0015886">
    <property type="term" value="P:heme transport"/>
    <property type="evidence" value="ECO:0007669"/>
    <property type="project" value="InterPro"/>
</dbReference>
<organism evidence="13 14">
    <name type="scientific">Oceanicoccus sagamiensis</name>
    <dbReference type="NCBI Taxonomy" id="716816"/>
    <lineage>
        <taxon>Bacteria</taxon>
        <taxon>Pseudomonadati</taxon>
        <taxon>Pseudomonadota</taxon>
        <taxon>Gammaproteobacteria</taxon>
        <taxon>Cellvibrionales</taxon>
        <taxon>Spongiibacteraceae</taxon>
        <taxon>Oceanicoccus</taxon>
    </lineage>
</organism>
<evidence type="ECO:0000256" key="3">
    <source>
        <dbReference type="ARBA" id="ARBA00008741"/>
    </source>
</evidence>
<dbReference type="RefSeq" id="WP_085759621.1">
    <property type="nucleotide sequence ID" value="NZ_CP019343.1"/>
</dbReference>
<dbReference type="EMBL" id="CP019343">
    <property type="protein sequence ID" value="ARN75444.1"/>
    <property type="molecule type" value="Genomic_DNA"/>
</dbReference>
<evidence type="ECO:0000256" key="11">
    <source>
        <dbReference type="ARBA" id="ARBA00023136"/>
    </source>
</evidence>
<evidence type="ECO:0000256" key="10">
    <source>
        <dbReference type="ARBA" id="ARBA00022989"/>
    </source>
</evidence>
<dbReference type="AlphaFoldDB" id="A0A1X9NEG3"/>